<dbReference type="PROSITE" id="PS51085">
    <property type="entry name" value="2FE2S_FER_2"/>
    <property type="match status" value="1"/>
</dbReference>
<dbReference type="Proteomes" id="UP000018733">
    <property type="component" value="Unassembled WGS sequence"/>
</dbReference>
<keyword evidence="1" id="KW-0812">Transmembrane</keyword>
<keyword evidence="4" id="KW-0489">Methyltransferase</keyword>
<evidence type="ECO:0000313" key="5">
    <source>
        <dbReference type="Proteomes" id="UP000018733"/>
    </source>
</evidence>
<dbReference type="InterPro" id="IPR012675">
    <property type="entry name" value="Beta-grasp_dom_sf"/>
</dbReference>
<dbReference type="PRINTS" id="PR00409">
    <property type="entry name" value="PHDIOXRDTASE"/>
</dbReference>
<dbReference type="InterPro" id="IPR017927">
    <property type="entry name" value="FAD-bd_FR_type"/>
</dbReference>
<dbReference type="PANTHER" id="PTHR30212">
    <property type="entry name" value="PROTEIN YIIM"/>
    <property type="match status" value="1"/>
</dbReference>
<dbReference type="GO" id="GO:0008168">
    <property type="term" value="F:methyltransferase activity"/>
    <property type="evidence" value="ECO:0007669"/>
    <property type="project" value="UniProtKB-KW"/>
</dbReference>
<keyword evidence="1" id="KW-1133">Transmembrane helix</keyword>
<feature type="domain" description="2Fe-2S ferredoxin-type" evidence="2">
    <location>
        <begin position="229"/>
        <end position="312"/>
    </location>
</feature>
<gene>
    <name evidence="4" type="ORF">W822_12105</name>
</gene>
<organism evidence="4 5">
    <name type="scientific">Advenella kashmirensis W13003</name>
    <dbReference type="NCBI Taxonomy" id="1424334"/>
    <lineage>
        <taxon>Bacteria</taxon>
        <taxon>Pseudomonadati</taxon>
        <taxon>Pseudomonadota</taxon>
        <taxon>Betaproteobacteria</taxon>
        <taxon>Burkholderiales</taxon>
        <taxon>Alcaligenaceae</taxon>
    </lineage>
</organism>
<comment type="caution">
    <text evidence="4">The sequence shown here is derived from an EMBL/GenBank/DDBJ whole genome shotgun (WGS) entry which is preliminary data.</text>
</comment>
<dbReference type="eggNOG" id="COG1018">
    <property type="taxonomic scope" value="Bacteria"/>
</dbReference>
<dbReference type="Pfam" id="PF00111">
    <property type="entry name" value="Fer2"/>
    <property type="match status" value="1"/>
</dbReference>
<dbReference type="GO" id="GO:0051537">
    <property type="term" value="F:2 iron, 2 sulfur cluster binding"/>
    <property type="evidence" value="ECO:0007669"/>
    <property type="project" value="InterPro"/>
</dbReference>
<dbReference type="STRING" id="1424334.W822_12105"/>
<feature type="transmembrane region" description="Helical" evidence="1">
    <location>
        <begin position="106"/>
        <end position="126"/>
    </location>
</feature>
<dbReference type="AlphaFoldDB" id="V8QQI5"/>
<proteinExistence type="predicted"/>
<dbReference type="PANTHER" id="PTHR30212:SF2">
    <property type="entry name" value="PROTEIN YIIM"/>
    <property type="match status" value="1"/>
</dbReference>
<dbReference type="SUPFAM" id="SSF52343">
    <property type="entry name" value="Ferredoxin reductase-like, C-terminal NADP-linked domain"/>
    <property type="match status" value="1"/>
</dbReference>
<dbReference type="InterPro" id="IPR006058">
    <property type="entry name" value="2Fe2S_fd_BS"/>
</dbReference>
<protein>
    <submittedName>
        <fullName evidence="4">Vanillate O-demethylase oxidoreductase</fullName>
    </submittedName>
</protein>
<reference evidence="4 5" key="1">
    <citation type="journal article" date="2014" name="Genome Announc.">
        <title>Draft Genome Sequence of Advenella kashmirensis Strain W13003, a Polycyclic Aromatic Hydrocarbon-Degrading Bacterium.</title>
        <authorList>
            <person name="Wang X."/>
            <person name="Jin D."/>
            <person name="Zhou L."/>
            <person name="Wu L."/>
            <person name="An W."/>
            <person name="Zhao L."/>
        </authorList>
    </citation>
    <scope>NUCLEOTIDE SEQUENCE [LARGE SCALE GENOMIC DNA]</scope>
    <source>
        <strain evidence="4 5">W13003</strain>
    </source>
</reference>
<dbReference type="PROSITE" id="PS00197">
    <property type="entry name" value="2FE2S_FER_1"/>
    <property type="match status" value="1"/>
</dbReference>
<dbReference type="PROSITE" id="PS51384">
    <property type="entry name" value="FAD_FR"/>
    <property type="match status" value="1"/>
</dbReference>
<evidence type="ECO:0000259" key="2">
    <source>
        <dbReference type="PROSITE" id="PS51085"/>
    </source>
</evidence>
<feature type="domain" description="FAD-binding FR-type" evidence="3">
    <location>
        <begin position="1"/>
        <end position="100"/>
    </location>
</feature>
<keyword evidence="4" id="KW-0808">Transferase</keyword>
<dbReference type="EMBL" id="AYXT01000010">
    <property type="protein sequence ID" value="ETF01555.1"/>
    <property type="molecule type" value="Genomic_DNA"/>
</dbReference>
<dbReference type="InterPro" id="IPR052353">
    <property type="entry name" value="Benzoxazolinone_Detox_Enz"/>
</dbReference>
<keyword evidence="1" id="KW-0472">Membrane</keyword>
<dbReference type="PATRIC" id="fig|1424334.3.peg.2438"/>
<dbReference type="Gene3D" id="2.40.30.10">
    <property type="entry name" value="Translation factors"/>
    <property type="match status" value="1"/>
</dbReference>
<evidence type="ECO:0000259" key="3">
    <source>
        <dbReference type="PROSITE" id="PS51384"/>
    </source>
</evidence>
<name>V8QQI5_9BURK</name>
<keyword evidence="5" id="KW-1185">Reference proteome</keyword>
<dbReference type="InterPro" id="IPR039261">
    <property type="entry name" value="FNR_nucleotide-bd"/>
</dbReference>
<dbReference type="HOGENOM" id="CLU_003827_17_0_4"/>
<dbReference type="InterPro" id="IPR036010">
    <property type="entry name" value="2Fe-2S_ferredoxin-like_sf"/>
</dbReference>
<dbReference type="SUPFAM" id="SSF63380">
    <property type="entry name" value="Riboflavin synthase domain-like"/>
    <property type="match status" value="1"/>
</dbReference>
<dbReference type="InterPro" id="IPR017938">
    <property type="entry name" value="Riboflavin_synthase-like_b-brl"/>
</dbReference>
<dbReference type="GO" id="GO:0016491">
    <property type="term" value="F:oxidoreductase activity"/>
    <property type="evidence" value="ECO:0007669"/>
    <property type="project" value="InterPro"/>
</dbReference>
<dbReference type="CDD" id="cd00207">
    <property type="entry name" value="fer2"/>
    <property type="match status" value="1"/>
</dbReference>
<dbReference type="InterPro" id="IPR001041">
    <property type="entry name" value="2Fe-2S_ferredoxin-type"/>
</dbReference>
<dbReference type="SUPFAM" id="SSF54292">
    <property type="entry name" value="2Fe-2S ferredoxin-like"/>
    <property type="match status" value="1"/>
</dbReference>
<dbReference type="Gene3D" id="3.40.50.80">
    <property type="entry name" value="Nucleotide-binding domain of ferredoxin-NADP reductase (FNR) module"/>
    <property type="match status" value="1"/>
</dbReference>
<sequence length="312" mass="34118">MKLYVAGKQEIANGIFEFELRDSENQPLPAFTPGSHISVRTPSGIVNKYSLSNSPLESDRYVIAVKRDEHGRGGSVSMADDVVQGMQLSVSLPENAFELTDKRKNYIFIAGGIGITPIFSMIQYLLGTGVETFRLYYLTRNARSTAYLDKLSAPTMQGRVLIHHDDGELENCYDLWPVLENPGNTQIYCCGPRALMEEVKDMTGHWPAGGVVFESFGVEAKQAKNNVPFAVILQRSGKTVQVDEKTTILDALAKSGVIVPSSCESGTCGTCKTGLISGDVDHRDMVLDESEHTCKIMVCVSRAKSGNLVLDL</sequence>
<dbReference type="GO" id="GO:0032259">
    <property type="term" value="P:methylation"/>
    <property type="evidence" value="ECO:0007669"/>
    <property type="project" value="UniProtKB-KW"/>
</dbReference>
<accession>V8QQI5</accession>
<evidence type="ECO:0000256" key="1">
    <source>
        <dbReference type="SAM" id="Phobius"/>
    </source>
</evidence>
<evidence type="ECO:0000313" key="4">
    <source>
        <dbReference type="EMBL" id="ETF01555.1"/>
    </source>
</evidence>
<dbReference type="CDD" id="cd06185">
    <property type="entry name" value="PDR_like"/>
    <property type="match status" value="1"/>
</dbReference>
<dbReference type="Gene3D" id="3.10.20.30">
    <property type="match status" value="1"/>
</dbReference>